<comment type="caution">
    <text evidence="4">The sequence shown here is derived from an EMBL/GenBank/DDBJ whole genome shotgun (WGS) entry which is preliminary data.</text>
</comment>
<feature type="region of interest" description="Disordered" evidence="1">
    <location>
        <begin position="294"/>
        <end position="331"/>
    </location>
</feature>
<dbReference type="InterPro" id="IPR037185">
    <property type="entry name" value="EmrE-like"/>
</dbReference>
<dbReference type="SUPFAM" id="SSF103481">
    <property type="entry name" value="Multidrug resistance efflux transporter EmrE"/>
    <property type="match status" value="2"/>
</dbReference>
<dbReference type="InterPro" id="IPR000620">
    <property type="entry name" value="EamA_dom"/>
</dbReference>
<accession>A0A0N0VIU8</accession>
<feature type="domain" description="EamA" evidence="3">
    <location>
        <begin position="154"/>
        <end position="282"/>
    </location>
</feature>
<organism evidence="4 5">
    <name type="scientific">Pseudomonas asplenii</name>
    <dbReference type="NCBI Taxonomy" id="53407"/>
    <lineage>
        <taxon>Bacteria</taxon>
        <taxon>Pseudomonadati</taxon>
        <taxon>Pseudomonadota</taxon>
        <taxon>Gammaproteobacteria</taxon>
        <taxon>Pseudomonadales</taxon>
        <taxon>Pseudomonadaceae</taxon>
        <taxon>Pseudomonas</taxon>
    </lineage>
</organism>
<dbReference type="PANTHER" id="PTHR12715">
    <property type="entry name" value="TRANSPORTER, DRUG/METABOLITE EXPORTER FAMILY"/>
    <property type="match status" value="1"/>
</dbReference>
<protein>
    <submittedName>
        <fullName evidence="4">DMT(Drug/metabolite transporter) superfamily permease</fullName>
    </submittedName>
</protein>
<evidence type="ECO:0000313" key="4">
    <source>
        <dbReference type="EMBL" id="KPA88972.1"/>
    </source>
</evidence>
<feature type="transmembrane region" description="Helical" evidence="2">
    <location>
        <begin position="245"/>
        <end position="263"/>
    </location>
</feature>
<keyword evidence="2" id="KW-1133">Transmembrane helix</keyword>
<feature type="domain" description="EamA" evidence="3">
    <location>
        <begin position="13"/>
        <end position="140"/>
    </location>
</feature>
<feature type="transmembrane region" description="Helical" evidence="2">
    <location>
        <begin position="124"/>
        <end position="141"/>
    </location>
</feature>
<keyword evidence="2" id="KW-0812">Transmembrane</keyword>
<dbReference type="AlphaFoldDB" id="A0A0N0VIU8"/>
<dbReference type="EMBL" id="JSYZ01000018">
    <property type="protein sequence ID" value="KPA88972.1"/>
    <property type="molecule type" value="Genomic_DNA"/>
</dbReference>
<keyword evidence="2" id="KW-0472">Membrane</keyword>
<gene>
    <name evidence="4" type="ORF">PF66_04652</name>
</gene>
<feature type="transmembrane region" description="Helical" evidence="2">
    <location>
        <begin position="269"/>
        <end position="286"/>
    </location>
</feature>
<proteinExistence type="predicted"/>
<evidence type="ECO:0000259" key="3">
    <source>
        <dbReference type="Pfam" id="PF00892"/>
    </source>
</evidence>
<dbReference type="GO" id="GO:0016020">
    <property type="term" value="C:membrane"/>
    <property type="evidence" value="ECO:0007669"/>
    <property type="project" value="InterPro"/>
</dbReference>
<dbReference type="STRING" id="50340.PF66_04652"/>
<evidence type="ECO:0000313" key="5">
    <source>
        <dbReference type="Proteomes" id="UP000037931"/>
    </source>
</evidence>
<dbReference type="InterPro" id="IPR052756">
    <property type="entry name" value="Alkyne_AA_exporter"/>
</dbReference>
<keyword evidence="5" id="KW-1185">Reference proteome</keyword>
<dbReference type="RefSeq" id="WP_054063894.1">
    <property type="nucleotide sequence ID" value="NZ_JAQMZR010000023.1"/>
</dbReference>
<feature type="transmembrane region" description="Helical" evidence="2">
    <location>
        <begin position="37"/>
        <end position="56"/>
    </location>
</feature>
<feature type="transmembrane region" description="Helical" evidence="2">
    <location>
        <begin position="92"/>
        <end position="117"/>
    </location>
</feature>
<feature type="transmembrane region" description="Helical" evidence="2">
    <location>
        <begin position="181"/>
        <end position="200"/>
    </location>
</feature>
<feature type="transmembrane region" description="Helical" evidence="2">
    <location>
        <begin position="153"/>
        <end position="169"/>
    </location>
</feature>
<evidence type="ECO:0000256" key="2">
    <source>
        <dbReference type="SAM" id="Phobius"/>
    </source>
</evidence>
<dbReference type="OrthoDB" id="9809509at2"/>
<reference evidence="4 5" key="1">
    <citation type="journal article" date="2015" name="PLoS ONE">
        <title>Rice-Infecting Pseudomonas Genomes Are Highly Accessorized and Harbor Multiple Putative Virulence Mechanisms to Cause Sheath Brown Rot.</title>
        <authorList>
            <person name="Quibod I.L."/>
            <person name="Grande G."/>
            <person name="Oreiro E.G."/>
            <person name="Borja F.N."/>
            <person name="Dossa G.S."/>
            <person name="Mauleon R."/>
            <person name="Cruz C.V."/>
            <person name="Oliva R."/>
        </authorList>
    </citation>
    <scope>NUCLEOTIDE SEQUENCE [LARGE SCALE GENOMIC DNA]</scope>
    <source>
        <strain evidence="4 5">IRRI 6609</strain>
    </source>
</reference>
<dbReference type="PATRIC" id="fig|50340.43.peg.1952"/>
<dbReference type="Proteomes" id="UP000037931">
    <property type="component" value="Unassembled WGS sequence"/>
</dbReference>
<sequence length="331" mass="35441">MKALSSIKVSLATASVILCWAYSPTGIHIGLENYSPGHLALLRFLIASLFMAGVALAKGIALPRLRDLPWLFVLGFFAIFLHHVSINYGQQWVTPGAGSVLAQSTPLFSTLIAYFWLRESVSGWRWLGVLAGFVGVLVVIWGDRGIGTFNPQGFLIVLAALSWSIYFALQKHYAHHYDGLTTVCYMVWAGTLLLCVYLPGLGQAVTQASLRVNVAVLVLGIFPSALAYLAWAYVLTHSAVSRSAVALYLIPPVAIVMAALVLGVGVSPMVLLGGAIVLGSVLALQLEGRKGDTIRGGSVPRQARPHRGEGARGMASEELVPQVRPRGADLK</sequence>
<name>A0A0N0VIU8_9PSED</name>
<dbReference type="PANTHER" id="PTHR12715:SF4">
    <property type="entry name" value="EAMA DOMAIN-CONTAINING PROTEIN"/>
    <property type="match status" value="1"/>
</dbReference>
<evidence type="ECO:0000256" key="1">
    <source>
        <dbReference type="SAM" id="MobiDB-lite"/>
    </source>
</evidence>
<feature type="transmembrane region" description="Helical" evidence="2">
    <location>
        <begin position="68"/>
        <end position="86"/>
    </location>
</feature>
<dbReference type="Pfam" id="PF00892">
    <property type="entry name" value="EamA"/>
    <property type="match status" value="2"/>
</dbReference>
<feature type="transmembrane region" description="Helical" evidence="2">
    <location>
        <begin position="212"/>
        <end position="233"/>
    </location>
</feature>